<protein>
    <submittedName>
        <fullName evidence="7">Cytidine deaminase</fullName>
    </submittedName>
</protein>
<dbReference type="PROSITE" id="PS00903">
    <property type="entry name" value="CYT_DCMP_DEAMINASES_1"/>
    <property type="match status" value="1"/>
</dbReference>
<organism evidence="7 8">
    <name type="scientific">Methanosarcina spelaei</name>
    <dbReference type="NCBI Taxonomy" id="1036679"/>
    <lineage>
        <taxon>Archaea</taxon>
        <taxon>Methanobacteriati</taxon>
        <taxon>Methanobacteriota</taxon>
        <taxon>Stenosarchaea group</taxon>
        <taxon>Methanomicrobia</taxon>
        <taxon>Methanosarcinales</taxon>
        <taxon>Methanosarcinaceae</taxon>
        <taxon>Methanosarcina</taxon>
    </lineage>
</organism>
<evidence type="ECO:0000256" key="1">
    <source>
        <dbReference type="ARBA" id="ARBA00001947"/>
    </source>
</evidence>
<comment type="caution">
    <text evidence="7">The sequence shown here is derived from an EMBL/GenBank/DDBJ whole genome shotgun (WGS) entry which is preliminary data.</text>
</comment>
<comment type="cofactor">
    <cofactor evidence="1">
        <name>Zn(2+)</name>
        <dbReference type="ChEBI" id="CHEBI:29105"/>
    </cofactor>
</comment>
<proteinExistence type="inferred from homology"/>
<dbReference type="InterPro" id="IPR002125">
    <property type="entry name" value="CMP_dCMP_dom"/>
</dbReference>
<dbReference type="PROSITE" id="PS51747">
    <property type="entry name" value="CYT_DCMP_DEAMINASES_2"/>
    <property type="match status" value="1"/>
</dbReference>
<feature type="domain" description="CMP/dCMP-type deaminase" evidence="6">
    <location>
        <begin position="6"/>
        <end position="140"/>
    </location>
</feature>
<sequence length="168" mass="18603">MTQRPSLDEYFLEIAFVVGKRATCLRKNVGAVIVRDKRILATGYNGAPSGMNHCLEIGCIRDLEKIPSGTRQEKCRAVHAEQNAIIQAAIHGVSIAGATIYCTHQPCILCAKMIINSNIKRVVYANLYPDTDSLEFFRDANVEVDYIPFKLKSETLPLELKSETSSGN</sequence>
<evidence type="ECO:0000313" key="7">
    <source>
        <dbReference type="EMBL" id="PAV14459.1"/>
    </source>
</evidence>
<dbReference type="InterPro" id="IPR016193">
    <property type="entry name" value="Cytidine_deaminase-like"/>
</dbReference>
<dbReference type="GO" id="GO:0006220">
    <property type="term" value="P:pyrimidine nucleotide metabolic process"/>
    <property type="evidence" value="ECO:0007669"/>
    <property type="project" value="InterPro"/>
</dbReference>
<dbReference type="AlphaFoldDB" id="A0A2A2HYA9"/>
<evidence type="ECO:0000256" key="2">
    <source>
        <dbReference type="ARBA" id="ARBA00006576"/>
    </source>
</evidence>
<dbReference type="Proteomes" id="UP000218164">
    <property type="component" value="Unassembled WGS sequence"/>
</dbReference>
<dbReference type="RefSeq" id="WP_095642781.1">
    <property type="nucleotide sequence ID" value="NZ_LMVP01000004.1"/>
</dbReference>
<comment type="similarity">
    <text evidence="2">Belongs to the cytidine and deoxycytidylate deaminase family.</text>
</comment>
<name>A0A2A2HYA9_9EURY</name>
<dbReference type="PANTHER" id="PTHR11086:SF18">
    <property type="entry name" value="DEOXYCYTIDYLATE DEAMINASE"/>
    <property type="match status" value="1"/>
</dbReference>
<dbReference type="EMBL" id="LMVP01000004">
    <property type="protein sequence ID" value="PAV14459.1"/>
    <property type="molecule type" value="Genomic_DNA"/>
</dbReference>
<accession>A0A2A2HYA9</accession>
<dbReference type="InterPro" id="IPR016192">
    <property type="entry name" value="APOBEC/CMP_deaminase_Zn-bd"/>
</dbReference>
<evidence type="ECO:0000256" key="5">
    <source>
        <dbReference type="ARBA" id="ARBA00022833"/>
    </source>
</evidence>
<evidence type="ECO:0000256" key="3">
    <source>
        <dbReference type="ARBA" id="ARBA00022723"/>
    </source>
</evidence>
<dbReference type="PANTHER" id="PTHR11086">
    <property type="entry name" value="DEOXYCYTIDYLATE DEAMINASE-RELATED"/>
    <property type="match status" value="1"/>
</dbReference>
<keyword evidence="8" id="KW-1185">Reference proteome</keyword>
<keyword evidence="4" id="KW-0378">Hydrolase</keyword>
<reference evidence="7 8" key="1">
    <citation type="journal article" date="2017" name="BMC Genomics">
        <title>Genomic analysis of methanogenic archaea reveals a shift towards energy conservation.</title>
        <authorList>
            <person name="Gilmore S.P."/>
            <person name="Henske J.K."/>
            <person name="Sexton J.A."/>
            <person name="Solomon K.V."/>
            <person name="Seppala S."/>
            <person name="Yoo J.I."/>
            <person name="Huyett L.M."/>
            <person name="Pressman A."/>
            <person name="Cogan J.Z."/>
            <person name="Kivenson V."/>
            <person name="Peng X."/>
            <person name="Tan Y."/>
            <person name="Valentine D.L."/>
            <person name="O'Malley M.A."/>
        </authorList>
    </citation>
    <scope>NUCLEOTIDE SEQUENCE [LARGE SCALE GENOMIC DNA]</scope>
    <source>
        <strain evidence="7 8">MC-15</strain>
    </source>
</reference>
<dbReference type="InterPro" id="IPR016473">
    <property type="entry name" value="dCMP_deaminase"/>
</dbReference>
<dbReference type="InterPro" id="IPR015517">
    <property type="entry name" value="dCMP_deaminase-rel"/>
</dbReference>
<dbReference type="Pfam" id="PF00383">
    <property type="entry name" value="dCMP_cyt_deam_1"/>
    <property type="match status" value="1"/>
</dbReference>
<dbReference type="Gene3D" id="3.40.140.10">
    <property type="entry name" value="Cytidine Deaminase, domain 2"/>
    <property type="match status" value="1"/>
</dbReference>
<dbReference type="GO" id="GO:0004132">
    <property type="term" value="F:dCMP deaminase activity"/>
    <property type="evidence" value="ECO:0007669"/>
    <property type="project" value="InterPro"/>
</dbReference>
<dbReference type="CDD" id="cd01286">
    <property type="entry name" value="deoxycytidylate_deaminase"/>
    <property type="match status" value="1"/>
</dbReference>
<dbReference type="PIRSF" id="PIRSF006019">
    <property type="entry name" value="dCMP_deaminase"/>
    <property type="match status" value="1"/>
</dbReference>
<evidence type="ECO:0000259" key="6">
    <source>
        <dbReference type="PROSITE" id="PS51747"/>
    </source>
</evidence>
<keyword evidence="3" id="KW-0479">Metal-binding</keyword>
<gene>
    <name evidence="7" type="ORF">ASJ81_13660</name>
</gene>
<evidence type="ECO:0000313" key="8">
    <source>
        <dbReference type="Proteomes" id="UP000218164"/>
    </source>
</evidence>
<dbReference type="InterPro" id="IPR035105">
    <property type="entry name" value="Deoxycytidylate_deaminase_dom"/>
</dbReference>
<dbReference type="GO" id="GO:0005737">
    <property type="term" value="C:cytoplasm"/>
    <property type="evidence" value="ECO:0007669"/>
    <property type="project" value="TreeGrafter"/>
</dbReference>
<evidence type="ECO:0000256" key="4">
    <source>
        <dbReference type="ARBA" id="ARBA00022801"/>
    </source>
</evidence>
<dbReference type="GO" id="GO:0008270">
    <property type="term" value="F:zinc ion binding"/>
    <property type="evidence" value="ECO:0007669"/>
    <property type="project" value="InterPro"/>
</dbReference>
<dbReference type="SUPFAM" id="SSF53927">
    <property type="entry name" value="Cytidine deaminase-like"/>
    <property type="match status" value="1"/>
</dbReference>
<dbReference type="OrthoDB" id="7284at2157"/>
<keyword evidence="5" id="KW-0862">Zinc</keyword>